<proteinExistence type="predicted"/>
<reference evidence="3" key="1">
    <citation type="submission" date="2018-09" db="EMBL/GenBank/DDBJ databases">
        <authorList>
            <person name="Zhu H."/>
        </authorList>
    </citation>
    <scope>NUCLEOTIDE SEQUENCE [LARGE SCALE GENOMIC DNA]</scope>
    <source>
        <strain evidence="3">K1W22B-1</strain>
    </source>
</reference>
<feature type="region of interest" description="Disordered" evidence="1">
    <location>
        <begin position="1"/>
        <end position="22"/>
    </location>
</feature>
<dbReference type="SUPFAM" id="SSF82784">
    <property type="entry name" value="OsmC-like"/>
    <property type="match status" value="1"/>
</dbReference>
<dbReference type="EMBL" id="QYRP01000002">
    <property type="protein sequence ID" value="RJS44858.1"/>
    <property type="molecule type" value="Genomic_DNA"/>
</dbReference>
<organism evidence="2 3">
    <name type="scientific">Nocardioides cavernaquae</name>
    <dbReference type="NCBI Taxonomy" id="2321396"/>
    <lineage>
        <taxon>Bacteria</taxon>
        <taxon>Bacillati</taxon>
        <taxon>Actinomycetota</taxon>
        <taxon>Actinomycetes</taxon>
        <taxon>Propionibacteriales</taxon>
        <taxon>Nocardioidaceae</taxon>
        <taxon>Nocardioides</taxon>
    </lineage>
</organism>
<dbReference type="Pfam" id="PF02566">
    <property type="entry name" value="OsmC"/>
    <property type="match status" value="1"/>
</dbReference>
<evidence type="ECO:0000256" key="1">
    <source>
        <dbReference type="SAM" id="MobiDB-lite"/>
    </source>
</evidence>
<dbReference type="Gene3D" id="3.30.300.20">
    <property type="match status" value="1"/>
</dbReference>
<dbReference type="InterPro" id="IPR036102">
    <property type="entry name" value="OsmC/Ohrsf"/>
</dbReference>
<keyword evidence="3" id="KW-1185">Reference proteome</keyword>
<dbReference type="InterPro" id="IPR015946">
    <property type="entry name" value="KH_dom-like_a/b"/>
</dbReference>
<dbReference type="AlphaFoldDB" id="A0A3A5H4Q1"/>
<sequence length="175" mass="17604">MDAGELRAAQAPLKERYREDPASAVTPVHATGDFGDEGITATIDGFAGPVRAGLHRATGGDGSDACSGDMLMEAVLGCAGVTLRSVATAMGISIRSASLVAESAFDARGTLGVDRSVPVGVGPITVTATFDTDADQATLDRLGSLAERYCVVGQSLATPPTIVVRRAGGPLTSGA</sequence>
<comment type="caution">
    <text evidence="2">The sequence shown here is derived from an EMBL/GenBank/DDBJ whole genome shotgun (WGS) entry which is preliminary data.</text>
</comment>
<dbReference type="PANTHER" id="PTHR35368">
    <property type="entry name" value="HYDROPEROXIDE REDUCTASE"/>
    <property type="match status" value="1"/>
</dbReference>
<dbReference type="PANTHER" id="PTHR35368:SF1">
    <property type="entry name" value="HYDROPEROXIDE REDUCTASE"/>
    <property type="match status" value="1"/>
</dbReference>
<gene>
    <name evidence="2" type="ORF">D4739_00430</name>
</gene>
<evidence type="ECO:0000313" key="2">
    <source>
        <dbReference type="EMBL" id="RJS44858.1"/>
    </source>
</evidence>
<dbReference type="InterPro" id="IPR003718">
    <property type="entry name" value="OsmC/Ohr_fam"/>
</dbReference>
<dbReference type="Proteomes" id="UP000276542">
    <property type="component" value="Unassembled WGS sequence"/>
</dbReference>
<protein>
    <submittedName>
        <fullName evidence="2">OsmC family peroxiredoxin</fullName>
    </submittedName>
</protein>
<dbReference type="OrthoDB" id="9793881at2"/>
<dbReference type="RefSeq" id="WP_120058662.1">
    <property type="nucleotide sequence ID" value="NZ_QYRP01000002.1"/>
</dbReference>
<name>A0A3A5H4Q1_9ACTN</name>
<dbReference type="InterPro" id="IPR052924">
    <property type="entry name" value="OsmC/Ohr_hydroprdx_reductase"/>
</dbReference>
<accession>A0A3A5H4Q1</accession>
<evidence type="ECO:0000313" key="3">
    <source>
        <dbReference type="Proteomes" id="UP000276542"/>
    </source>
</evidence>